<proteinExistence type="predicted"/>
<sequence length="192" mass="19929">MVMPSSGPISMAQAHAEFGRGYSLSAYYGCAPGVPTSGIISLSDLYGKSNIPSFQFWKIYNIVTSGNYNTPTINEVEFRTVAGGADYTDTCVDCSPINSSSGNVGRTTITDNQLVTGLSFSGASAFFIIRLTSAAPIRQIALCGLGVGGQTTSFKVGAANTQAELTGANNGTLMGSFSGVPWTSNSFTTVNL</sequence>
<evidence type="ECO:0000313" key="2">
    <source>
        <dbReference type="Proteomes" id="UP000562492"/>
    </source>
</evidence>
<dbReference type="Proteomes" id="UP000562492">
    <property type="component" value="Unassembled WGS sequence"/>
</dbReference>
<protein>
    <submittedName>
        <fullName evidence="1">Uncharacterized protein</fullName>
    </submittedName>
</protein>
<keyword evidence="2" id="KW-1185">Reference proteome</keyword>
<evidence type="ECO:0000313" key="1">
    <source>
        <dbReference type="EMBL" id="MBB6578948.1"/>
    </source>
</evidence>
<name>A0ABR6RIG7_9BURK</name>
<dbReference type="RefSeq" id="WP_184709947.1">
    <property type="nucleotide sequence ID" value="NZ_JACHKZ010000021.1"/>
</dbReference>
<organism evidence="1 2">
    <name type="scientific">Comamonas odontotermitis</name>
    <dbReference type="NCBI Taxonomy" id="379895"/>
    <lineage>
        <taxon>Bacteria</taxon>
        <taxon>Pseudomonadati</taxon>
        <taxon>Pseudomonadota</taxon>
        <taxon>Betaproteobacteria</taxon>
        <taxon>Burkholderiales</taxon>
        <taxon>Comamonadaceae</taxon>
        <taxon>Comamonas</taxon>
    </lineage>
</organism>
<reference evidence="1 2" key="1">
    <citation type="submission" date="2020-08" db="EMBL/GenBank/DDBJ databases">
        <title>Functional genomics of gut bacteria from endangered species of beetles.</title>
        <authorList>
            <person name="Carlos-Shanley C."/>
        </authorList>
    </citation>
    <scope>NUCLEOTIDE SEQUENCE [LARGE SCALE GENOMIC DNA]</scope>
    <source>
        <strain evidence="1 2">S00124</strain>
    </source>
</reference>
<dbReference type="EMBL" id="JACHKZ010000021">
    <property type="protein sequence ID" value="MBB6578948.1"/>
    <property type="molecule type" value="Genomic_DNA"/>
</dbReference>
<accession>A0ABR6RIG7</accession>
<comment type="caution">
    <text evidence="1">The sequence shown here is derived from an EMBL/GenBank/DDBJ whole genome shotgun (WGS) entry which is preliminary data.</text>
</comment>
<gene>
    <name evidence="1" type="ORF">HNP33_003053</name>
</gene>